<dbReference type="Pfam" id="PF13472">
    <property type="entry name" value="Lipase_GDSL_2"/>
    <property type="match status" value="1"/>
</dbReference>
<dbReference type="Gene3D" id="3.40.50.1110">
    <property type="entry name" value="SGNH hydrolase"/>
    <property type="match status" value="1"/>
</dbReference>
<dbReference type="InterPro" id="IPR036514">
    <property type="entry name" value="SGNH_hydro_sf"/>
</dbReference>
<name>A0A6N6VNY7_9HYPH</name>
<dbReference type="SUPFAM" id="SSF52266">
    <property type="entry name" value="SGNH hydrolase"/>
    <property type="match status" value="1"/>
</dbReference>
<dbReference type="CDD" id="cd01822">
    <property type="entry name" value="Lysophospholipase_L1_like"/>
    <property type="match status" value="1"/>
</dbReference>
<sequence>MLCLLLAFPALAAEKPLTLVALGDSLTAGYLLGPDDGFVPQLEKALKARGYHNLVIVNGGVSGDTSSGGLSRLDWTVVPDADAVIVELGANDALRGIDPKLTRQNLEEILTRLQARHLPVLLAGMIAPPNMGADYGKAFNAIYPELAAANGLVFYPFFLDGVAGELSGKPAAADLTLADGIHPNSRGVAIMVARILPKVETLIAEAQKAREKRAQK</sequence>
<dbReference type="GO" id="GO:0004622">
    <property type="term" value="F:phosphatidylcholine lysophospholipase activity"/>
    <property type="evidence" value="ECO:0007669"/>
    <property type="project" value="TreeGrafter"/>
</dbReference>
<evidence type="ECO:0000313" key="3">
    <source>
        <dbReference type="Proteomes" id="UP000468901"/>
    </source>
</evidence>
<evidence type="ECO:0000313" key="2">
    <source>
        <dbReference type="EMBL" id="KAB7742372.1"/>
    </source>
</evidence>
<reference evidence="2 3" key="1">
    <citation type="submission" date="2019-09" db="EMBL/GenBank/DDBJ databases">
        <title>Parvibaculum sedimenti sp. nov., isolated from sediment.</title>
        <authorList>
            <person name="Wang Y."/>
        </authorList>
    </citation>
    <scope>NUCLEOTIDE SEQUENCE [LARGE SCALE GENOMIC DNA]</scope>
    <source>
        <strain evidence="2 3">HXT-9</strain>
    </source>
</reference>
<organism evidence="2 3">
    <name type="scientific">Parvibaculum sedimenti</name>
    <dbReference type="NCBI Taxonomy" id="2608632"/>
    <lineage>
        <taxon>Bacteria</taxon>
        <taxon>Pseudomonadati</taxon>
        <taxon>Pseudomonadota</taxon>
        <taxon>Alphaproteobacteria</taxon>
        <taxon>Hyphomicrobiales</taxon>
        <taxon>Parvibaculaceae</taxon>
        <taxon>Parvibaculum</taxon>
    </lineage>
</organism>
<dbReference type="InterPro" id="IPR051532">
    <property type="entry name" value="Ester_Hydrolysis_Enzymes"/>
</dbReference>
<feature type="domain" description="SGNH hydrolase-type esterase" evidence="1">
    <location>
        <begin position="21"/>
        <end position="189"/>
    </location>
</feature>
<dbReference type="InterPro" id="IPR013830">
    <property type="entry name" value="SGNH_hydro"/>
</dbReference>
<protein>
    <submittedName>
        <fullName evidence="2">Arylesterase</fullName>
    </submittedName>
</protein>
<comment type="caution">
    <text evidence="2">The sequence shown here is derived from an EMBL/GenBank/DDBJ whole genome shotgun (WGS) entry which is preliminary data.</text>
</comment>
<proteinExistence type="predicted"/>
<keyword evidence="3" id="KW-1185">Reference proteome</keyword>
<dbReference type="AlphaFoldDB" id="A0A6N6VNY7"/>
<dbReference type="EMBL" id="WESC01000002">
    <property type="protein sequence ID" value="KAB7742372.1"/>
    <property type="molecule type" value="Genomic_DNA"/>
</dbReference>
<dbReference type="Proteomes" id="UP000468901">
    <property type="component" value="Unassembled WGS sequence"/>
</dbReference>
<accession>A0A6N6VNY7</accession>
<evidence type="ECO:0000259" key="1">
    <source>
        <dbReference type="Pfam" id="PF13472"/>
    </source>
</evidence>
<dbReference type="PANTHER" id="PTHR30383">
    <property type="entry name" value="THIOESTERASE 1/PROTEASE 1/LYSOPHOSPHOLIPASE L1"/>
    <property type="match status" value="1"/>
</dbReference>
<dbReference type="PANTHER" id="PTHR30383:SF24">
    <property type="entry name" value="THIOESTERASE 1_PROTEASE 1_LYSOPHOSPHOLIPASE L1"/>
    <property type="match status" value="1"/>
</dbReference>
<gene>
    <name evidence="2" type="ORF">F2P47_03010</name>
</gene>